<dbReference type="GO" id="GO:0003723">
    <property type="term" value="F:RNA binding"/>
    <property type="evidence" value="ECO:0007669"/>
    <property type="project" value="UniProtKB-KW"/>
</dbReference>
<dbReference type="InterPro" id="IPR002307">
    <property type="entry name" value="Tyr-tRNA-ligase"/>
</dbReference>
<keyword evidence="5 11" id="KW-0067">ATP-binding</keyword>
<evidence type="ECO:0000313" key="15">
    <source>
        <dbReference type="Proteomes" id="UP000009286"/>
    </source>
</evidence>
<evidence type="ECO:0000256" key="4">
    <source>
        <dbReference type="ARBA" id="ARBA00022741"/>
    </source>
</evidence>
<keyword evidence="15" id="KW-1185">Reference proteome</keyword>
<feature type="binding site" evidence="11">
    <location>
        <position position="180"/>
    </location>
    <ligand>
        <name>L-tyrosine</name>
        <dbReference type="ChEBI" id="CHEBI:58315"/>
    </ligand>
</feature>
<feature type="short sequence motif" description="'HIGH' region" evidence="11">
    <location>
        <begin position="44"/>
        <end position="53"/>
    </location>
</feature>
<keyword evidence="3 11" id="KW-0436">Ligase</keyword>
<evidence type="ECO:0000313" key="14">
    <source>
        <dbReference type="EMBL" id="AEP10373.1"/>
    </source>
</evidence>
<dbReference type="FunFam" id="3.40.50.620:FF:000008">
    <property type="entry name" value="Tyrosine--tRNA ligase"/>
    <property type="match status" value="1"/>
</dbReference>
<dbReference type="PRINTS" id="PR01040">
    <property type="entry name" value="TRNASYNTHTYR"/>
</dbReference>
<evidence type="ECO:0000256" key="5">
    <source>
        <dbReference type="ARBA" id="ARBA00022840"/>
    </source>
</evidence>
<dbReference type="EMBL" id="CP002382">
    <property type="protein sequence ID" value="AEP10373.1"/>
    <property type="molecule type" value="Genomic_DNA"/>
</dbReference>
<dbReference type="EC" id="6.1.1.1" evidence="11"/>
<proteinExistence type="inferred from homology"/>
<dbReference type="CDD" id="cd00165">
    <property type="entry name" value="S4"/>
    <property type="match status" value="1"/>
</dbReference>
<comment type="catalytic activity">
    <reaction evidence="9 11">
        <text>tRNA(Tyr) + L-tyrosine + ATP = L-tyrosyl-tRNA(Tyr) + AMP + diphosphate + H(+)</text>
        <dbReference type="Rhea" id="RHEA:10220"/>
        <dbReference type="Rhea" id="RHEA-COMP:9706"/>
        <dbReference type="Rhea" id="RHEA-COMP:9707"/>
        <dbReference type="ChEBI" id="CHEBI:15378"/>
        <dbReference type="ChEBI" id="CHEBI:30616"/>
        <dbReference type="ChEBI" id="CHEBI:33019"/>
        <dbReference type="ChEBI" id="CHEBI:58315"/>
        <dbReference type="ChEBI" id="CHEBI:78442"/>
        <dbReference type="ChEBI" id="CHEBI:78536"/>
        <dbReference type="ChEBI" id="CHEBI:456215"/>
        <dbReference type="EC" id="6.1.1.1"/>
    </reaction>
</comment>
<dbReference type="GO" id="GO:0006437">
    <property type="term" value="P:tyrosyl-tRNA aminoacylation"/>
    <property type="evidence" value="ECO:0007669"/>
    <property type="project" value="UniProtKB-UniRule"/>
</dbReference>
<protein>
    <recommendedName>
        <fullName evidence="11">Tyrosine--tRNA ligase</fullName>
        <ecNumber evidence="11">6.1.1.1</ecNumber>
    </recommendedName>
    <alternativeName>
        <fullName evidence="11">Tyrosyl-tRNA synthetase</fullName>
        <shortName evidence="11">TyrRS</shortName>
    </alternativeName>
</protein>
<dbReference type="SUPFAM" id="SSF52374">
    <property type="entry name" value="Nucleotidylyl transferase"/>
    <property type="match status" value="1"/>
</dbReference>
<accession>G2KQ05</accession>
<keyword evidence="4 11" id="KW-0547">Nucleotide-binding</keyword>
<evidence type="ECO:0000256" key="8">
    <source>
        <dbReference type="ARBA" id="ARBA00023146"/>
    </source>
</evidence>
<comment type="function">
    <text evidence="11">Catalyzes the attachment of tyrosine to tRNA(Tyr) in a two-step reaction: tyrosine is first activated by ATP to form Tyr-AMP and then transferred to the acceptor end of tRNA(Tyr).</text>
</comment>
<evidence type="ECO:0000256" key="9">
    <source>
        <dbReference type="ARBA" id="ARBA00048248"/>
    </source>
</evidence>
<gene>
    <name evidence="11 14" type="primary">tyrS</name>
    <name evidence="14" type="ordered locus">MICA_2065</name>
</gene>
<evidence type="ECO:0000256" key="10">
    <source>
        <dbReference type="ARBA" id="ARBA00060965"/>
    </source>
</evidence>
<sequence>MASYKSEFLNILQQRGFIHQCSDFDGLDAKLAAGSCSAYVGYDPTGKSLHVGHMISIMMLMWFQKCGHKPVTLMGGGTAMLGDPSFKDKTRPLLTKEEIKTNIASIQESFASYIDYDTAPNAATMVNNADWLLNLNYMDFLREYGTHFTVNRMLTFDSVKLRLDREQPLTFLEFNYMIMQGYDFVELHRRYGTILQMGGSDQWGNMINGVELGRRADNAELFVLTCPLLTTASGAKMGKTENGAVWLRGDMCSPYDYWQYWRNTEDADVGKFLRLFTMLPLDEIAKLEALGGSEINEAKKVLAFEATKLCHGEAAAHEAAATAQKVFEQGGVGGDLPSIEYDRSVLDSGIALVDVLCDLELASSKGDARRLIQGGGARVNDAQISDVAHTIAANDLTGEGYIKISSGKKKHALVRVKG</sequence>
<feature type="short sequence motif" description="'KMSKS' region" evidence="11">
    <location>
        <begin position="236"/>
        <end position="240"/>
    </location>
</feature>
<dbReference type="RefSeq" id="WP_014103596.1">
    <property type="nucleotide sequence ID" value="NC_016026.1"/>
</dbReference>
<dbReference type="OrthoDB" id="9804243at2"/>
<dbReference type="InterPro" id="IPR024107">
    <property type="entry name" value="Tyr-tRNA-ligase_bac_1"/>
</dbReference>
<dbReference type="PANTHER" id="PTHR11766:SF0">
    <property type="entry name" value="TYROSINE--TRNA LIGASE, MITOCHONDRIAL"/>
    <property type="match status" value="1"/>
</dbReference>
<keyword evidence="2 11" id="KW-0963">Cytoplasm</keyword>
<feature type="binding site" evidence="11">
    <location>
        <position position="39"/>
    </location>
    <ligand>
        <name>L-tyrosine</name>
        <dbReference type="ChEBI" id="CHEBI:58315"/>
    </ligand>
</feature>
<evidence type="ECO:0000259" key="13">
    <source>
        <dbReference type="Pfam" id="PF22421"/>
    </source>
</evidence>
<evidence type="ECO:0000256" key="2">
    <source>
        <dbReference type="ARBA" id="ARBA00022490"/>
    </source>
</evidence>
<evidence type="ECO:0000256" key="12">
    <source>
        <dbReference type="PROSITE-ProRule" id="PRU00182"/>
    </source>
</evidence>
<evidence type="ECO:0000256" key="3">
    <source>
        <dbReference type="ARBA" id="ARBA00022598"/>
    </source>
</evidence>
<feature type="binding site" evidence="11">
    <location>
        <position position="176"/>
    </location>
    <ligand>
        <name>L-tyrosine</name>
        <dbReference type="ChEBI" id="CHEBI:58315"/>
    </ligand>
</feature>
<dbReference type="STRING" id="856793.MICA_2065"/>
<dbReference type="InterPro" id="IPR054608">
    <property type="entry name" value="SYY-like_C"/>
</dbReference>
<dbReference type="Proteomes" id="UP000009286">
    <property type="component" value="Chromosome"/>
</dbReference>
<organism evidence="14 15">
    <name type="scientific">Micavibrio aeruginosavorus (strain ARL-13)</name>
    <dbReference type="NCBI Taxonomy" id="856793"/>
    <lineage>
        <taxon>Bacteria</taxon>
        <taxon>Pseudomonadati</taxon>
        <taxon>Bdellovibrionota</taxon>
        <taxon>Bdellovibrionia</taxon>
        <taxon>Bdellovibrionales</taxon>
        <taxon>Pseudobdellovibrionaceae</taxon>
        <taxon>Micavibrio</taxon>
    </lineage>
</organism>
<dbReference type="PANTHER" id="PTHR11766">
    <property type="entry name" value="TYROSYL-TRNA SYNTHETASE"/>
    <property type="match status" value="1"/>
</dbReference>
<dbReference type="GO" id="GO:0042803">
    <property type="term" value="F:protein homodimerization activity"/>
    <property type="evidence" value="ECO:0007669"/>
    <property type="project" value="UniProtKB-ARBA"/>
</dbReference>
<dbReference type="SUPFAM" id="SSF55174">
    <property type="entry name" value="Alpha-L RNA-binding motif"/>
    <property type="match status" value="1"/>
</dbReference>
<keyword evidence="6 12" id="KW-0694">RNA-binding</keyword>
<dbReference type="PROSITE" id="PS00178">
    <property type="entry name" value="AA_TRNA_LIGASE_I"/>
    <property type="match status" value="1"/>
</dbReference>
<reference evidence="14 15" key="1">
    <citation type="journal article" date="2011" name="BMC Genomics">
        <title>Genomic insights into an obligate epibiotic bacterial predator: Micavibrio aeruginosavorus ARL-13.</title>
        <authorList>
            <person name="Wang Z."/>
            <person name="Kadouri D."/>
            <person name="Wu M."/>
        </authorList>
    </citation>
    <scope>NUCLEOTIDE SEQUENCE [LARGE SCALE GENOMIC DNA]</scope>
    <source>
        <strain evidence="14 15">ARL-13</strain>
    </source>
</reference>
<dbReference type="GO" id="GO:0004831">
    <property type="term" value="F:tyrosine-tRNA ligase activity"/>
    <property type="evidence" value="ECO:0007669"/>
    <property type="project" value="UniProtKB-UniRule"/>
</dbReference>
<evidence type="ECO:0000256" key="7">
    <source>
        <dbReference type="ARBA" id="ARBA00022917"/>
    </source>
</evidence>
<dbReference type="FunFam" id="1.10.240.10:FF:000001">
    <property type="entry name" value="Tyrosine--tRNA ligase"/>
    <property type="match status" value="1"/>
</dbReference>
<dbReference type="Pfam" id="PF22421">
    <property type="entry name" value="SYY_C-terminal"/>
    <property type="match status" value="1"/>
</dbReference>
<dbReference type="eggNOG" id="COG0162">
    <property type="taxonomic scope" value="Bacteria"/>
</dbReference>
<dbReference type="HAMAP" id="MF_02006">
    <property type="entry name" value="Tyr_tRNA_synth_type1"/>
    <property type="match status" value="1"/>
</dbReference>
<keyword evidence="8 11" id="KW-0030">Aminoacyl-tRNA synthetase</keyword>
<name>G2KQ05_MICAA</name>
<dbReference type="Pfam" id="PF00579">
    <property type="entry name" value="tRNA-synt_1b"/>
    <property type="match status" value="1"/>
</dbReference>
<comment type="similarity">
    <text evidence="10 11">Belongs to the class-I aminoacyl-tRNA synthetase family. TyrS type 1 subfamily.</text>
</comment>
<dbReference type="CDD" id="cd00805">
    <property type="entry name" value="TyrRS_core"/>
    <property type="match status" value="1"/>
</dbReference>
<evidence type="ECO:0000256" key="11">
    <source>
        <dbReference type="HAMAP-Rule" id="MF_02006"/>
    </source>
</evidence>
<dbReference type="Gene3D" id="1.10.240.10">
    <property type="entry name" value="Tyrosyl-Transfer RNA Synthetase"/>
    <property type="match status" value="1"/>
</dbReference>
<dbReference type="PROSITE" id="PS50889">
    <property type="entry name" value="S4"/>
    <property type="match status" value="1"/>
</dbReference>
<dbReference type="InterPro" id="IPR024088">
    <property type="entry name" value="Tyr-tRNA-ligase_bac-type"/>
</dbReference>
<evidence type="ECO:0000256" key="6">
    <source>
        <dbReference type="ARBA" id="ARBA00022884"/>
    </source>
</evidence>
<dbReference type="InterPro" id="IPR002305">
    <property type="entry name" value="aa-tRNA-synth_Ic"/>
</dbReference>
<dbReference type="GO" id="GO:0005829">
    <property type="term" value="C:cytosol"/>
    <property type="evidence" value="ECO:0007669"/>
    <property type="project" value="TreeGrafter"/>
</dbReference>
<dbReference type="InterPro" id="IPR014729">
    <property type="entry name" value="Rossmann-like_a/b/a_fold"/>
</dbReference>
<feature type="binding site" evidence="11">
    <location>
        <position position="239"/>
    </location>
    <ligand>
        <name>ATP</name>
        <dbReference type="ChEBI" id="CHEBI:30616"/>
    </ligand>
</feature>
<comment type="subunit">
    <text evidence="11">Homodimer.</text>
</comment>
<dbReference type="InterPro" id="IPR001412">
    <property type="entry name" value="aa-tRNA-synth_I_CS"/>
</dbReference>
<comment type="subcellular location">
    <subcellularLocation>
        <location evidence="1 11">Cytoplasm</location>
    </subcellularLocation>
</comment>
<dbReference type="InterPro" id="IPR036986">
    <property type="entry name" value="S4_RNA-bd_sf"/>
</dbReference>
<dbReference type="AlphaFoldDB" id="G2KQ05"/>
<feature type="domain" description="Tyrosine--tRNA ligase SYY-like C-terminal" evidence="13">
    <location>
        <begin position="335"/>
        <end position="414"/>
    </location>
</feature>
<dbReference type="NCBIfam" id="TIGR00234">
    <property type="entry name" value="tyrS"/>
    <property type="match status" value="1"/>
</dbReference>
<evidence type="ECO:0000256" key="1">
    <source>
        <dbReference type="ARBA" id="ARBA00004496"/>
    </source>
</evidence>
<dbReference type="Gene3D" id="3.10.290.10">
    <property type="entry name" value="RNA-binding S4 domain"/>
    <property type="match status" value="1"/>
</dbReference>
<keyword evidence="7 11" id="KW-0648">Protein biosynthesis</keyword>
<dbReference type="KEGG" id="mai:MICA_2065"/>
<dbReference type="Gene3D" id="3.40.50.620">
    <property type="entry name" value="HUPs"/>
    <property type="match status" value="1"/>
</dbReference>
<dbReference type="GO" id="GO:0005524">
    <property type="term" value="F:ATP binding"/>
    <property type="evidence" value="ECO:0007669"/>
    <property type="project" value="UniProtKB-UniRule"/>
</dbReference>
<dbReference type="HOGENOM" id="CLU_024003_0_3_5"/>